<evidence type="ECO:0000313" key="2">
    <source>
        <dbReference type="Proteomes" id="UP000244224"/>
    </source>
</evidence>
<evidence type="ECO:0000313" key="1">
    <source>
        <dbReference type="EMBL" id="PTX45459.1"/>
    </source>
</evidence>
<sequence>MLNLIAQSLLIATRMDRGTGREKLAEQRRLEDEWFWQGRNTPQQDRHRD</sequence>
<proteinExistence type="predicted"/>
<keyword evidence="2" id="KW-1185">Reference proteome</keyword>
<reference evidence="1 2" key="1">
    <citation type="submission" date="2018-04" db="EMBL/GenBank/DDBJ databases">
        <title>Genomic Encyclopedia of Archaeal and Bacterial Type Strains, Phase II (KMG-II): from individual species to whole genera.</title>
        <authorList>
            <person name="Goeker M."/>
        </authorList>
    </citation>
    <scope>NUCLEOTIDE SEQUENCE [LARGE SCALE GENOMIC DNA]</scope>
    <source>
        <strain evidence="1 2">DSM 21823</strain>
    </source>
</reference>
<name>A0A2T6ANR0_9RHOB</name>
<dbReference type="AlphaFoldDB" id="A0A2T6ANR0"/>
<dbReference type="EMBL" id="QBKP01000022">
    <property type="protein sequence ID" value="PTX45459.1"/>
    <property type="molecule type" value="Genomic_DNA"/>
</dbReference>
<protein>
    <submittedName>
        <fullName evidence="1">Uncharacterized protein</fullName>
    </submittedName>
</protein>
<gene>
    <name evidence="1" type="ORF">C8N34_12241</name>
</gene>
<organism evidence="1 2">
    <name type="scientific">Gemmobacter caeni</name>
    <dbReference type="NCBI Taxonomy" id="589035"/>
    <lineage>
        <taxon>Bacteria</taxon>
        <taxon>Pseudomonadati</taxon>
        <taxon>Pseudomonadota</taxon>
        <taxon>Alphaproteobacteria</taxon>
        <taxon>Rhodobacterales</taxon>
        <taxon>Paracoccaceae</taxon>
        <taxon>Gemmobacter</taxon>
    </lineage>
</organism>
<dbReference type="RefSeq" id="WP_158640787.1">
    <property type="nucleotide sequence ID" value="NZ_QBKP01000022.1"/>
</dbReference>
<dbReference type="Proteomes" id="UP000244224">
    <property type="component" value="Unassembled WGS sequence"/>
</dbReference>
<accession>A0A2T6ANR0</accession>
<comment type="caution">
    <text evidence="1">The sequence shown here is derived from an EMBL/GenBank/DDBJ whole genome shotgun (WGS) entry which is preliminary data.</text>
</comment>
<dbReference type="OrthoDB" id="7873023at2"/>